<dbReference type="Proteomes" id="UP000789901">
    <property type="component" value="Unassembled WGS sequence"/>
</dbReference>
<evidence type="ECO:0000313" key="2">
    <source>
        <dbReference type="Proteomes" id="UP000789901"/>
    </source>
</evidence>
<reference evidence="1 2" key="1">
    <citation type="submission" date="2021-06" db="EMBL/GenBank/DDBJ databases">
        <authorList>
            <person name="Kallberg Y."/>
            <person name="Tangrot J."/>
            <person name="Rosling A."/>
        </authorList>
    </citation>
    <scope>NUCLEOTIDE SEQUENCE [LARGE SCALE GENOMIC DNA]</scope>
    <source>
        <strain evidence="1 2">120-4 pot B 10/14</strain>
    </source>
</reference>
<evidence type="ECO:0000313" key="1">
    <source>
        <dbReference type="EMBL" id="CAG8825448.1"/>
    </source>
</evidence>
<organism evidence="1 2">
    <name type="scientific">Gigaspora margarita</name>
    <dbReference type="NCBI Taxonomy" id="4874"/>
    <lineage>
        <taxon>Eukaryota</taxon>
        <taxon>Fungi</taxon>
        <taxon>Fungi incertae sedis</taxon>
        <taxon>Mucoromycota</taxon>
        <taxon>Glomeromycotina</taxon>
        <taxon>Glomeromycetes</taxon>
        <taxon>Diversisporales</taxon>
        <taxon>Gigasporaceae</taxon>
        <taxon>Gigaspora</taxon>
    </lineage>
</organism>
<proteinExistence type="predicted"/>
<protein>
    <submittedName>
        <fullName evidence="1">40068_t:CDS:1</fullName>
    </submittedName>
</protein>
<dbReference type="EMBL" id="CAJVQB010037670">
    <property type="protein sequence ID" value="CAG8825448.1"/>
    <property type="molecule type" value="Genomic_DNA"/>
</dbReference>
<comment type="caution">
    <text evidence="1">The sequence shown here is derived from an EMBL/GenBank/DDBJ whole genome shotgun (WGS) entry which is preliminary data.</text>
</comment>
<keyword evidence="2" id="KW-1185">Reference proteome</keyword>
<accession>A0ABN7WCW0</accession>
<sequence>MTNTDCEKKKCNRYRLWYAEENFIVENMNRIKRKKNKEEKIKQRQSSAYTRDQLVDFLLDFLDSYDDFDKAELCSQMIDIDFAIFLNSFLDRVETINKNECETYIRLHHLPHLQPQSIAISSEIKKYIQQNKLFTVPQIYHNIKTLGLNRYIYVTRQQIYYWCKQLGINEYKMAEDQIELTIQYLLQQTTFKLII</sequence>
<gene>
    <name evidence="1" type="ORF">GMARGA_LOCUS28849</name>
</gene>
<name>A0ABN7WCW0_GIGMA</name>